<proteinExistence type="predicted"/>
<accession>A0ABM8W7D8</accession>
<dbReference type="Proteomes" id="UP000789901">
    <property type="component" value="Unassembled WGS sequence"/>
</dbReference>
<organism evidence="1 2">
    <name type="scientific">Gigaspora margarita</name>
    <dbReference type="NCBI Taxonomy" id="4874"/>
    <lineage>
        <taxon>Eukaryota</taxon>
        <taxon>Fungi</taxon>
        <taxon>Fungi incertae sedis</taxon>
        <taxon>Mucoromycota</taxon>
        <taxon>Glomeromycotina</taxon>
        <taxon>Glomeromycetes</taxon>
        <taxon>Diversisporales</taxon>
        <taxon>Gigasporaceae</taxon>
        <taxon>Gigaspora</taxon>
    </lineage>
</organism>
<protein>
    <submittedName>
        <fullName evidence="1">35900_t:CDS:1</fullName>
    </submittedName>
</protein>
<dbReference type="EMBL" id="CAJVQB010001634">
    <property type="protein sequence ID" value="CAG8543993.1"/>
    <property type="molecule type" value="Genomic_DNA"/>
</dbReference>
<comment type="caution">
    <text evidence="1">The sequence shown here is derived from an EMBL/GenBank/DDBJ whole genome shotgun (WGS) entry which is preliminary data.</text>
</comment>
<keyword evidence="2" id="KW-1185">Reference proteome</keyword>
<reference evidence="1 2" key="1">
    <citation type="submission" date="2021-06" db="EMBL/GenBank/DDBJ databases">
        <authorList>
            <person name="Kallberg Y."/>
            <person name="Tangrot J."/>
            <person name="Rosling A."/>
        </authorList>
    </citation>
    <scope>NUCLEOTIDE SEQUENCE [LARGE SCALE GENOMIC DNA]</scope>
    <source>
        <strain evidence="1 2">120-4 pot B 10/14</strain>
    </source>
</reference>
<gene>
    <name evidence="1" type="ORF">GMARGA_LOCUS4224</name>
</gene>
<sequence length="54" mass="6131">MAEKSGIRNSLLIFEKEPDKDGHNYNLGWLQQSCVRATRALSTQKVGAKQDFHI</sequence>
<evidence type="ECO:0000313" key="2">
    <source>
        <dbReference type="Proteomes" id="UP000789901"/>
    </source>
</evidence>
<name>A0ABM8W7D8_GIGMA</name>
<evidence type="ECO:0000313" key="1">
    <source>
        <dbReference type="EMBL" id="CAG8543993.1"/>
    </source>
</evidence>